<comment type="caution">
    <text evidence="8">The sequence shown here is derived from an EMBL/GenBank/DDBJ whole genome shotgun (WGS) entry which is preliminary data.</text>
</comment>
<keyword evidence="9" id="KW-1185">Reference proteome</keyword>
<dbReference type="Proteomes" id="UP000284277">
    <property type="component" value="Unassembled WGS sequence"/>
</dbReference>
<evidence type="ECO:0000256" key="1">
    <source>
        <dbReference type="ARBA" id="ARBA00004442"/>
    </source>
</evidence>
<dbReference type="InterPro" id="IPR051906">
    <property type="entry name" value="TolC-like"/>
</dbReference>
<organism evidence="8 9">
    <name type="scientific">Lacrimispora algidixylanolytica</name>
    <dbReference type="NCBI Taxonomy" id="94868"/>
    <lineage>
        <taxon>Bacteria</taxon>
        <taxon>Bacillati</taxon>
        <taxon>Bacillota</taxon>
        <taxon>Clostridia</taxon>
        <taxon>Lachnospirales</taxon>
        <taxon>Lachnospiraceae</taxon>
        <taxon>Lacrimispora</taxon>
    </lineage>
</organism>
<keyword evidence="2" id="KW-1134">Transmembrane beta strand</keyword>
<proteinExistence type="predicted"/>
<reference evidence="8 9" key="1">
    <citation type="submission" date="2016-08" db="EMBL/GenBank/DDBJ databases">
        <title>A new outlook on sporulation: Clostridium algidixylanolyticum.</title>
        <authorList>
            <person name="Poppleton D.I."/>
            <person name="Gribaldo S."/>
        </authorList>
    </citation>
    <scope>NUCLEOTIDE SEQUENCE [LARGE SCALE GENOMIC DNA]</scope>
    <source>
        <strain evidence="8 9">SPL73</strain>
    </source>
</reference>
<dbReference type="Gene3D" id="1.20.1600.10">
    <property type="entry name" value="Outer membrane efflux proteins (OEP)"/>
    <property type="match status" value="2"/>
</dbReference>
<evidence type="ECO:0000256" key="6">
    <source>
        <dbReference type="SAM" id="Coils"/>
    </source>
</evidence>
<dbReference type="GO" id="GO:0009279">
    <property type="term" value="C:cell outer membrane"/>
    <property type="evidence" value="ECO:0007669"/>
    <property type="project" value="UniProtKB-SubCell"/>
</dbReference>
<evidence type="ECO:0008006" key="10">
    <source>
        <dbReference type="Google" id="ProtNLM"/>
    </source>
</evidence>
<dbReference type="PANTHER" id="PTHR30026">
    <property type="entry name" value="OUTER MEMBRANE PROTEIN TOLC"/>
    <property type="match status" value="1"/>
</dbReference>
<evidence type="ECO:0000256" key="7">
    <source>
        <dbReference type="SAM" id="SignalP"/>
    </source>
</evidence>
<evidence type="ECO:0000313" key="8">
    <source>
        <dbReference type="EMBL" id="RKD31836.1"/>
    </source>
</evidence>
<keyword evidence="7" id="KW-0732">Signal</keyword>
<evidence type="ECO:0000256" key="5">
    <source>
        <dbReference type="ARBA" id="ARBA00023237"/>
    </source>
</evidence>
<feature type="signal peptide" evidence="7">
    <location>
        <begin position="1"/>
        <end position="26"/>
    </location>
</feature>
<dbReference type="AlphaFoldDB" id="A0A419T324"/>
<keyword evidence="3" id="KW-0812">Transmembrane</keyword>
<dbReference type="GO" id="GO:0015562">
    <property type="term" value="F:efflux transmembrane transporter activity"/>
    <property type="evidence" value="ECO:0007669"/>
    <property type="project" value="InterPro"/>
</dbReference>
<dbReference type="GO" id="GO:0015288">
    <property type="term" value="F:porin activity"/>
    <property type="evidence" value="ECO:0007669"/>
    <property type="project" value="TreeGrafter"/>
</dbReference>
<evidence type="ECO:0000313" key="9">
    <source>
        <dbReference type="Proteomes" id="UP000284277"/>
    </source>
</evidence>
<name>A0A419T324_9FIRM</name>
<protein>
    <recommendedName>
        <fullName evidence="10">Transporter</fullName>
    </recommendedName>
</protein>
<keyword evidence="6" id="KW-0175">Coiled coil</keyword>
<dbReference type="EMBL" id="MCIA01000015">
    <property type="protein sequence ID" value="RKD31836.1"/>
    <property type="molecule type" value="Genomic_DNA"/>
</dbReference>
<keyword evidence="5" id="KW-0998">Cell outer membrane</keyword>
<keyword evidence="4" id="KW-0472">Membrane</keyword>
<comment type="subcellular location">
    <subcellularLocation>
        <location evidence="1">Cell outer membrane</location>
    </subcellularLocation>
</comment>
<evidence type="ECO:0000256" key="3">
    <source>
        <dbReference type="ARBA" id="ARBA00022692"/>
    </source>
</evidence>
<dbReference type="PANTHER" id="PTHR30026:SF20">
    <property type="entry name" value="OUTER MEMBRANE PROTEIN TOLC"/>
    <property type="match status" value="1"/>
</dbReference>
<evidence type="ECO:0000256" key="4">
    <source>
        <dbReference type="ARBA" id="ARBA00023136"/>
    </source>
</evidence>
<feature type="coiled-coil region" evidence="6">
    <location>
        <begin position="159"/>
        <end position="217"/>
    </location>
</feature>
<sequence length="381" mass="42113">MRKIKQIGAFCLVATLAVLSPGMAFAGSPEFARTAEEWAGLQDNVMEYGELAGLIHEYNVTVQKNQLDISDKKKDGRITSDENAQYYRDAASDYRSAITGDDALSDAQNAVGASNAAAQADKNVEDIRVYQITYDQEEANLVTTAQTSIIFYFKQQYELESAKDSLEYLQAAYDSAQAKKNLGTGIQIDVLSAQKDLQDANASIEKLTASIEETRQGLCIMLGWKYNDTPEIRDLPTVDSKKIDAMAPEADQEAALQNNYTLNINKRKLENASSDVTKESLKKTIANNQQNISTDLVKSYQSVLLAKSSCQQAETELELEKKNFNTVERKYQAGTASRLEYLKQKNTYNTKAIAVKTAELNLFEAVQTYENRVSGLASTGG</sequence>
<dbReference type="OrthoDB" id="1903697at2"/>
<accession>A0A419T324</accession>
<dbReference type="SUPFAM" id="SSF56954">
    <property type="entry name" value="Outer membrane efflux proteins (OEP)"/>
    <property type="match status" value="2"/>
</dbReference>
<evidence type="ECO:0000256" key="2">
    <source>
        <dbReference type="ARBA" id="ARBA00022452"/>
    </source>
</evidence>
<dbReference type="RefSeq" id="WP_120196742.1">
    <property type="nucleotide sequence ID" value="NZ_MCIA01000015.1"/>
</dbReference>
<gene>
    <name evidence="8" type="ORF">BET01_18880</name>
</gene>
<feature type="chain" id="PRO_5019462201" description="Transporter" evidence="7">
    <location>
        <begin position="27"/>
        <end position="381"/>
    </location>
</feature>
<dbReference type="GO" id="GO:1990281">
    <property type="term" value="C:efflux pump complex"/>
    <property type="evidence" value="ECO:0007669"/>
    <property type="project" value="TreeGrafter"/>
</dbReference>